<evidence type="ECO:0000256" key="1">
    <source>
        <dbReference type="SAM" id="Coils"/>
    </source>
</evidence>
<keyword evidence="4" id="KW-1185">Reference proteome</keyword>
<feature type="compositionally biased region" description="Polar residues" evidence="2">
    <location>
        <begin position="186"/>
        <end position="198"/>
    </location>
</feature>
<feature type="region of interest" description="Disordered" evidence="2">
    <location>
        <begin position="1"/>
        <end position="30"/>
    </location>
</feature>
<feature type="region of interest" description="Disordered" evidence="2">
    <location>
        <begin position="580"/>
        <end position="618"/>
    </location>
</feature>
<organism evidence="3 4">
    <name type="scientific">Coemansia erecta</name>
    <dbReference type="NCBI Taxonomy" id="147472"/>
    <lineage>
        <taxon>Eukaryota</taxon>
        <taxon>Fungi</taxon>
        <taxon>Fungi incertae sedis</taxon>
        <taxon>Zoopagomycota</taxon>
        <taxon>Kickxellomycotina</taxon>
        <taxon>Kickxellomycetes</taxon>
        <taxon>Kickxellales</taxon>
        <taxon>Kickxellaceae</taxon>
        <taxon>Coemansia</taxon>
    </lineage>
</organism>
<evidence type="ECO:0000313" key="3">
    <source>
        <dbReference type="EMBL" id="KAJ1721251.1"/>
    </source>
</evidence>
<feature type="compositionally biased region" description="Low complexity" evidence="2">
    <location>
        <begin position="169"/>
        <end position="185"/>
    </location>
</feature>
<proteinExistence type="predicted"/>
<feature type="region of interest" description="Disordered" evidence="2">
    <location>
        <begin position="118"/>
        <end position="155"/>
    </location>
</feature>
<feature type="coiled-coil region" evidence="1">
    <location>
        <begin position="79"/>
        <end position="106"/>
    </location>
</feature>
<name>A0A9W7XXM5_9FUNG</name>
<comment type="caution">
    <text evidence="3">The sequence shown here is derived from an EMBL/GenBank/DDBJ whole genome shotgun (WGS) entry which is preliminary data.</text>
</comment>
<sequence length="618" mass="65938">MAYPPPDGRAARSDSHSHGHSSDSDTDADIDDNASIAAAAAAATTSTILSSVALLSINPATPHPDAGASDRERLLWSSLAKAYSEIREMQAKINRLLEMNLRYAEQLHQAIAIDVPKKRAKLPKPPSAAAASAAAASSAQSQQPQTRPRAQTMTHVQNDSAAVPLVPQAQTQTQTQTNTQQQQQQPVSASETDTSLQAQLPQPSFLTQPFQSSAFPAQQYHPFQALHAAHQQEQLQRRLNSALYLDHQNQQRFRSISSSSISLQQALAHARGLNALAPGFRNGGAGSTANVTGAENSSAGSNALQMLSQQVLQQCTAAMPPVVAAPVATAPALPGIHPHQLVDPATSSQPSMIMPLSAPITPLTGAMTVSGSASAHTAPSLSISGLSSARDKFAQPRQWRPPRADAVGQTEPSIAEISAALEEEPSPEPMQVDSSSIPASARAADEMPSPPMQRRNSTTPRRRLSLESMLIGDPEQIPSIGKFENLRQLYEYKQRCREHDAVHGTHWREKMDSKRRQNWSRITAVYNRIVQLRGPGSNEADLERALSETDGEMQALKMTLTRYSQIVRKKLNNERRTTAAAAAAAAASASAASSSTAAPVPGGANQGVSGFDLPAQDH</sequence>
<dbReference type="Proteomes" id="UP001149813">
    <property type="component" value="Unassembled WGS sequence"/>
</dbReference>
<dbReference type="EMBL" id="JANBOJ010000186">
    <property type="protein sequence ID" value="KAJ1721251.1"/>
    <property type="molecule type" value="Genomic_DNA"/>
</dbReference>
<feature type="region of interest" description="Disordered" evidence="2">
    <location>
        <begin position="422"/>
        <end position="462"/>
    </location>
</feature>
<evidence type="ECO:0008006" key="5">
    <source>
        <dbReference type="Google" id="ProtNLM"/>
    </source>
</evidence>
<accession>A0A9W7XXM5</accession>
<feature type="region of interest" description="Disordered" evidence="2">
    <location>
        <begin position="392"/>
        <end position="411"/>
    </location>
</feature>
<keyword evidence="1" id="KW-0175">Coiled coil</keyword>
<protein>
    <recommendedName>
        <fullName evidence="5">Transcription activator GCR1-like domain-containing protein</fullName>
    </recommendedName>
</protein>
<gene>
    <name evidence="3" type="ORF">LPJ53_004208</name>
</gene>
<evidence type="ECO:0000256" key="2">
    <source>
        <dbReference type="SAM" id="MobiDB-lite"/>
    </source>
</evidence>
<feature type="compositionally biased region" description="Basic and acidic residues" evidence="2">
    <location>
        <begin position="9"/>
        <end position="23"/>
    </location>
</feature>
<feature type="compositionally biased region" description="Low complexity" evidence="2">
    <location>
        <begin position="127"/>
        <end position="151"/>
    </location>
</feature>
<dbReference type="OrthoDB" id="5576006at2759"/>
<evidence type="ECO:0000313" key="4">
    <source>
        <dbReference type="Proteomes" id="UP001149813"/>
    </source>
</evidence>
<feature type="compositionally biased region" description="Low complexity" evidence="2">
    <location>
        <begin position="580"/>
        <end position="598"/>
    </location>
</feature>
<reference evidence="3" key="1">
    <citation type="submission" date="2022-07" db="EMBL/GenBank/DDBJ databases">
        <title>Phylogenomic reconstructions and comparative analyses of Kickxellomycotina fungi.</title>
        <authorList>
            <person name="Reynolds N.K."/>
            <person name="Stajich J.E."/>
            <person name="Barry K."/>
            <person name="Grigoriev I.V."/>
            <person name="Crous P."/>
            <person name="Smith M.E."/>
        </authorList>
    </citation>
    <scope>NUCLEOTIDE SEQUENCE</scope>
    <source>
        <strain evidence="3">NBRC 32514</strain>
    </source>
</reference>
<dbReference type="AlphaFoldDB" id="A0A9W7XXM5"/>
<feature type="region of interest" description="Disordered" evidence="2">
    <location>
        <begin position="169"/>
        <end position="198"/>
    </location>
</feature>